<dbReference type="PROSITE" id="PS01348">
    <property type="entry name" value="MRAY_2"/>
    <property type="match status" value="1"/>
</dbReference>
<reference evidence="15 16" key="1">
    <citation type="submission" date="2020-02" db="EMBL/GenBank/DDBJ databases">
        <title>Balneolaceae bacterium YR4-1, complete genome.</title>
        <authorList>
            <person name="Li Y."/>
            <person name="Wu S."/>
        </authorList>
    </citation>
    <scope>NUCLEOTIDE SEQUENCE [LARGE SCALE GENOMIC DNA]</scope>
    <source>
        <strain evidence="15 16">YR4-1</strain>
    </source>
</reference>
<feature type="transmembrane region" description="Helical" evidence="12">
    <location>
        <begin position="76"/>
        <end position="93"/>
    </location>
</feature>
<feature type="transmembrane region" description="Helical" evidence="12">
    <location>
        <begin position="174"/>
        <end position="197"/>
    </location>
</feature>
<gene>
    <name evidence="12" type="primary">mraY</name>
    <name evidence="15" type="ORF">G3570_02200</name>
</gene>
<keyword evidence="12 14" id="KW-0460">Magnesium</keyword>
<keyword evidence="4 12" id="KW-0808">Transferase</keyword>
<keyword evidence="11 12" id="KW-0961">Cell wall biogenesis/degradation</keyword>
<dbReference type="Pfam" id="PF00953">
    <property type="entry name" value="Glycos_transf_4"/>
    <property type="match status" value="1"/>
</dbReference>
<name>A0A6M1SXY7_9BACT</name>
<keyword evidence="12 14" id="KW-0479">Metal-binding</keyword>
<feature type="transmembrane region" description="Helical" evidence="12">
    <location>
        <begin position="20"/>
        <end position="43"/>
    </location>
</feature>
<proteinExistence type="inferred from homology"/>
<dbReference type="GO" id="GO:0046872">
    <property type="term" value="F:metal ion binding"/>
    <property type="evidence" value="ECO:0007669"/>
    <property type="project" value="UniProtKB-KW"/>
</dbReference>
<keyword evidence="16" id="KW-1185">Reference proteome</keyword>
<evidence type="ECO:0000256" key="12">
    <source>
        <dbReference type="HAMAP-Rule" id="MF_00038"/>
    </source>
</evidence>
<keyword evidence="6 12" id="KW-0133">Cell shape</keyword>
<dbReference type="EMBL" id="JAALLT010000001">
    <property type="protein sequence ID" value="NGP75427.1"/>
    <property type="molecule type" value="Genomic_DNA"/>
</dbReference>
<feature type="binding site" evidence="14">
    <location>
        <position position="279"/>
    </location>
    <ligand>
        <name>Mg(2+)</name>
        <dbReference type="ChEBI" id="CHEBI:18420"/>
    </ligand>
</feature>
<dbReference type="CDD" id="cd06852">
    <property type="entry name" value="GT_MraY"/>
    <property type="match status" value="1"/>
</dbReference>
<protein>
    <recommendedName>
        <fullName evidence="12 13">Phospho-N-acetylmuramoyl-pentapeptide-transferase</fullName>
        <ecNumber evidence="12 13">2.7.8.13</ecNumber>
    </recommendedName>
    <alternativeName>
        <fullName evidence="12">UDP-MurNAc-pentapeptide phosphotransferase</fullName>
    </alternativeName>
</protein>
<dbReference type="Proteomes" id="UP000473278">
    <property type="component" value="Unassembled WGS sequence"/>
</dbReference>
<comment type="cofactor">
    <cofactor evidence="12 14">
        <name>Mg(2+)</name>
        <dbReference type="ChEBI" id="CHEBI:18420"/>
    </cofactor>
</comment>
<keyword evidence="8 12" id="KW-1133">Transmembrane helix</keyword>
<dbReference type="AlphaFoldDB" id="A0A6M1SXY7"/>
<evidence type="ECO:0000256" key="4">
    <source>
        <dbReference type="ARBA" id="ARBA00022679"/>
    </source>
</evidence>
<feature type="transmembrane region" description="Helical" evidence="12">
    <location>
        <begin position="275"/>
        <end position="296"/>
    </location>
</feature>
<dbReference type="HAMAP" id="MF_00038">
    <property type="entry name" value="MraY"/>
    <property type="match status" value="1"/>
</dbReference>
<keyword evidence="7 12" id="KW-0573">Peptidoglycan synthesis</keyword>
<evidence type="ECO:0000256" key="1">
    <source>
        <dbReference type="ARBA" id="ARBA00004141"/>
    </source>
</evidence>
<dbReference type="EC" id="2.7.8.13" evidence="12 13"/>
<feature type="transmembrane region" description="Helical" evidence="12">
    <location>
        <begin position="356"/>
        <end position="375"/>
    </location>
</feature>
<dbReference type="GO" id="GO:0071555">
    <property type="term" value="P:cell wall organization"/>
    <property type="evidence" value="ECO:0007669"/>
    <property type="project" value="UniProtKB-KW"/>
</dbReference>
<evidence type="ECO:0000256" key="5">
    <source>
        <dbReference type="ARBA" id="ARBA00022692"/>
    </source>
</evidence>
<evidence type="ECO:0000313" key="15">
    <source>
        <dbReference type="EMBL" id="NGP75427.1"/>
    </source>
</evidence>
<comment type="pathway">
    <text evidence="12">Cell wall biogenesis; peptidoglycan biosynthesis.</text>
</comment>
<dbReference type="InterPro" id="IPR000715">
    <property type="entry name" value="Glycosyl_transferase_4"/>
</dbReference>
<feature type="transmembrane region" description="Helical" evidence="12">
    <location>
        <begin position="137"/>
        <end position="154"/>
    </location>
</feature>
<dbReference type="InterPro" id="IPR018480">
    <property type="entry name" value="PNAcMuramoyl-5peptid_Trfase_CS"/>
</dbReference>
<keyword evidence="3 12" id="KW-0132">Cell division</keyword>
<evidence type="ECO:0000313" key="16">
    <source>
        <dbReference type="Proteomes" id="UP000473278"/>
    </source>
</evidence>
<organism evidence="15 16">
    <name type="scientific">Halalkalibaculum roseum</name>
    <dbReference type="NCBI Taxonomy" id="2709311"/>
    <lineage>
        <taxon>Bacteria</taxon>
        <taxon>Pseudomonadati</taxon>
        <taxon>Balneolota</taxon>
        <taxon>Balneolia</taxon>
        <taxon>Balneolales</taxon>
        <taxon>Balneolaceae</taxon>
        <taxon>Halalkalibaculum</taxon>
    </lineage>
</organism>
<keyword evidence="5 12" id="KW-0812">Transmembrane</keyword>
<keyword evidence="12" id="KW-1003">Cell membrane</keyword>
<feature type="transmembrane region" description="Helical" evidence="12">
    <location>
        <begin position="302"/>
        <end position="325"/>
    </location>
</feature>
<comment type="caution">
    <text evidence="15">The sequence shown here is derived from an EMBL/GenBank/DDBJ whole genome shotgun (WGS) entry which is preliminary data.</text>
</comment>
<sequence>MLFELIDWLEKTYAPPGFSAFAFITTRSAVAAAMALFISLLIGGRIIRWLEKMQLREVIRDDIGLDSHLGKAHTPTMGGMIILLAVLIPTLLWMPMDSIYTWMIVLVTLILGIVGFIDDYIKVVKKDKSGLSGRFKLAGQITVGIALGSVLYFWPEFQDFNTLSTVPFLKNVNIDYAVFGESLGWIIYIPVVVFIITATSNATNLTDGLDGLAAGTSAIAGLILGIFAYVSGRTDFSSFLDILYLPGAGELTIFCASMVGACMGFLWYNTHPAEVFMGDTGSLAIGGGFGALALMIHKELLLPIICGIFFLETLSVIIQTSWFKYTRKKYGEGRRVFLMTPIHHHFEKKGWSESKIVVRFWIIAVLLGIISLLTLKLR</sequence>
<dbReference type="UniPathway" id="UPA00219"/>
<evidence type="ECO:0000256" key="7">
    <source>
        <dbReference type="ARBA" id="ARBA00022984"/>
    </source>
</evidence>
<evidence type="ECO:0000256" key="2">
    <source>
        <dbReference type="ARBA" id="ARBA00005583"/>
    </source>
</evidence>
<comment type="subcellular location">
    <subcellularLocation>
        <location evidence="12">Cell membrane</location>
        <topology evidence="12">Multi-pass membrane protein</topology>
    </subcellularLocation>
    <subcellularLocation>
        <location evidence="1">Membrane</location>
        <topology evidence="1">Multi-pass membrane protein</topology>
    </subcellularLocation>
</comment>
<feature type="transmembrane region" description="Helical" evidence="12">
    <location>
        <begin position="99"/>
        <end position="117"/>
    </location>
</feature>
<evidence type="ECO:0000256" key="10">
    <source>
        <dbReference type="ARBA" id="ARBA00023306"/>
    </source>
</evidence>
<evidence type="ECO:0000256" key="3">
    <source>
        <dbReference type="ARBA" id="ARBA00022618"/>
    </source>
</evidence>
<evidence type="ECO:0000256" key="13">
    <source>
        <dbReference type="NCBIfam" id="TIGR00445"/>
    </source>
</evidence>
<feature type="binding site" evidence="14">
    <location>
        <position position="204"/>
    </location>
    <ligand>
        <name>Mg(2+)</name>
        <dbReference type="ChEBI" id="CHEBI:18420"/>
    </ligand>
</feature>
<evidence type="ECO:0000256" key="11">
    <source>
        <dbReference type="ARBA" id="ARBA00023316"/>
    </source>
</evidence>
<keyword evidence="10 12" id="KW-0131">Cell cycle</keyword>
<dbReference type="NCBIfam" id="TIGR00445">
    <property type="entry name" value="mraY"/>
    <property type="match status" value="1"/>
</dbReference>
<dbReference type="RefSeq" id="WP_165138719.1">
    <property type="nucleotide sequence ID" value="NZ_JAALLT010000001.1"/>
</dbReference>
<dbReference type="GO" id="GO:0008360">
    <property type="term" value="P:regulation of cell shape"/>
    <property type="evidence" value="ECO:0007669"/>
    <property type="project" value="UniProtKB-KW"/>
</dbReference>
<dbReference type="GO" id="GO:0005886">
    <property type="term" value="C:plasma membrane"/>
    <property type="evidence" value="ECO:0007669"/>
    <property type="project" value="UniProtKB-SubCell"/>
</dbReference>
<evidence type="ECO:0000256" key="9">
    <source>
        <dbReference type="ARBA" id="ARBA00023136"/>
    </source>
</evidence>
<dbReference type="GO" id="GO:0008963">
    <property type="term" value="F:phospho-N-acetylmuramoyl-pentapeptide-transferase activity"/>
    <property type="evidence" value="ECO:0007669"/>
    <property type="project" value="UniProtKB-UniRule"/>
</dbReference>
<comment type="function">
    <text evidence="12">Catalyzes the initial step of the lipid cycle reactions in the biosynthesis of the cell wall peptidoglycan: transfers peptidoglycan precursor phospho-MurNAc-pentapeptide from UDP-MurNAc-pentapeptide onto the lipid carrier undecaprenyl phosphate, yielding undecaprenyl-pyrophosphoryl-MurNAc-pentapeptide, known as lipid I.</text>
</comment>
<dbReference type="PANTHER" id="PTHR22926:SF5">
    <property type="entry name" value="PHOSPHO-N-ACETYLMURAMOYL-PENTAPEPTIDE-TRANSFERASE HOMOLOG"/>
    <property type="match status" value="1"/>
</dbReference>
<dbReference type="GO" id="GO:0051301">
    <property type="term" value="P:cell division"/>
    <property type="evidence" value="ECO:0007669"/>
    <property type="project" value="UniProtKB-KW"/>
</dbReference>
<dbReference type="GO" id="GO:0009252">
    <property type="term" value="P:peptidoglycan biosynthetic process"/>
    <property type="evidence" value="ECO:0007669"/>
    <property type="project" value="UniProtKB-UniRule"/>
</dbReference>
<comment type="similarity">
    <text evidence="2 12">Belongs to the glycosyltransferase 4 family. MraY subfamily.</text>
</comment>
<evidence type="ECO:0000256" key="6">
    <source>
        <dbReference type="ARBA" id="ARBA00022960"/>
    </source>
</evidence>
<evidence type="ECO:0000256" key="14">
    <source>
        <dbReference type="PIRSR" id="PIRSR600715-1"/>
    </source>
</evidence>
<accession>A0A6M1SXY7</accession>
<feature type="transmembrane region" description="Helical" evidence="12">
    <location>
        <begin position="242"/>
        <end position="268"/>
    </location>
</feature>
<feature type="transmembrane region" description="Helical" evidence="12">
    <location>
        <begin position="209"/>
        <end position="230"/>
    </location>
</feature>
<comment type="catalytic activity">
    <reaction evidence="12">
        <text>UDP-N-acetyl-alpha-D-muramoyl-L-alanyl-gamma-D-glutamyl-meso-2,6-diaminopimeloyl-D-alanyl-D-alanine + di-trans,octa-cis-undecaprenyl phosphate = di-trans,octa-cis-undecaprenyl diphospho-N-acetyl-alpha-D-muramoyl-L-alanyl-D-glutamyl-meso-2,6-diaminopimeloyl-D-alanyl-D-alanine + UMP</text>
        <dbReference type="Rhea" id="RHEA:28386"/>
        <dbReference type="ChEBI" id="CHEBI:57865"/>
        <dbReference type="ChEBI" id="CHEBI:60392"/>
        <dbReference type="ChEBI" id="CHEBI:61386"/>
        <dbReference type="ChEBI" id="CHEBI:61387"/>
        <dbReference type="EC" id="2.7.8.13"/>
    </reaction>
</comment>
<dbReference type="PANTHER" id="PTHR22926">
    <property type="entry name" value="PHOSPHO-N-ACETYLMURAMOYL-PENTAPEPTIDE-TRANSFERASE"/>
    <property type="match status" value="1"/>
</dbReference>
<keyword evidence="9 12" id="KW-0472">Membrane</keyword>
<evidence type="ECO:0000256" key="8">
    <source>
        <dbReference type="ARBA" id="ARBA00022989"/>
    </source>
</evidence>
<dbReference type="InterPro" id="IPR003524">
    <property type="entry name" value="PNAcMuramoyl-5peptid_Trfase"/>
</dbReference>